<gene>
    <name evidence="7" type="ORF">PX52LOC_06035</name>
</gene>
<accession>A0A5C1AJY1</accession>
<evidence type="ECO:0000313" key="7">
    <source>
        <dbReference type="EMBL" id="QEL18985.1"/>
    </source>
</evidence>
<proteinExistence type="predicted"/>
<keyword evidence="8" id="KW-1185">Reference proteome</keyword>
<dbReference type="InterPro" id="IPR000555">
    <property type="entry name" value="JAMM/MPN+_dom"/>
</dbReference>
<dbReference type="InterPro" id="IPR051929">
    <property type="entry name" value="VirAsm_ModProt"/>
</dbReference>
<evidence type="ECO:0000256" key="4">
    <source>
        <dbReference type="ARBA" id="ARBA00022833"/>
    </source>
</evidence>
<evidence type="ECO:0000259" key="6">
    <source>
        <dbReference type="PROSITE" id="PS50249"/>
    </source>
</evidence>
<dbReference type="RefSeq" id="WP_149113430.1">
    <property type="nucleotide sequence ID" value="NZ_CP042425.1"/>
</dbReference>
<evidence type="ECO:0000256" key="3">
    <source>
        <dbReference type="ARBA" id="ARBA00022801"/>
    </source>
</evidence>
<dbReference type="EMBL" id="CP042425">
    <property type="protein sequence ID" value="QEL18985.1"/>
    <property type="molecule type" value="Genomic_DNA"/>
</dbReference>
<dbReference type="SUPFAM" id="SSF102712">
    <property type="entry name" value="JAB1/MPN domain"/>
    <property type="match status" value="1"/>
</dbReference>
<dbReference type="Proteomes" id="UP000324974">
    <property type="component" value="Chromosome"/>
</dbReference>
<feature type="domain" description="MPN" evidence="6">
    <location>
        <begin position="6"/>
        <end position="130"/>
    </location>
</feature>
<dbReference type="GO" id="GO:0006508">
    <property type="term" value="P:proteolysis"/>
    <property type="evidence" value="ECO:0007669"/>
    <property type="project" value="UniProtKB-KW"/>
</dbReference>
<dbReference type="AlphaFoldDB" id="A0A5C1AJY1"/>
<evidence type="ECO:0000256" key="1">
    <source>
        <dbReference type="ARBA" id="ARBA00022670"/>
    </source>
</evidence>
<keyword evidence="1" id="KW-0645">Protease</keyword>
<evidence type="ECO:0000256" key="5">
    <source>
        <dbReference type="ARBA" id="ARBA00023049"/>
    </source>
</evidence>
<keyword evidence="3" id="KW-0378">Hydrolase</keyword>
<dbReference type="CDD" id="cd08070">
    <property type="entry name" value="MPN_like"/>
    <property type="match status" value="1"/>
</dbReference>
<dbReference type="Gene3D" id="3.40.140.10">
    <property type="entry name" value="Cytidine Deaminase, domain 2"/>
    <property type="match status" value="1"/>
</dbReference>
<dbReference type="Pfam" id="PF14464">
    <property type="entry name" value="Prok-JAB"/>
    <property type="match status" value="1"/>
</dbReference>
<dbReference type="GO" id="GO:0008235">
    <property type="term" value="F:metalloexopeptidase activity"/>
    <property type="evidence" value="ECO:0007669"/>
    <property type="project" value="TreeGrafter"/>
</dbReference>
<sequence>MPPFRLVIPRPVFEEMLSHARADRPNECCGLLAGVVEANVGRVRKLHRLVNELASPVAFRSESRSLFAAMKAMRQAGTDVLAVYHSHPLSDPIPSRHDLAQNYSERVVNLIVGLVPEPPDVRAWWLNGTGYSAAEWRVEAVNPA</sequence>
<reference evidence="8" key="1">
    <citation type="submission" date="2019-08" db="EMBL/GenBank/DDBJ databases">
        <title>Limnoglobus roseus gen. nov., sp. nov., a novel freshwater planctomycete with a giant genome from the family Gemmataceae.</title>
        <authorList>
            <person name="Kulichevskaya I.S."/>
            <person name="Naumoff D.G."/>
            <person name="Miroshnikov K."/>
            <person name="Ivanova A."/>
            <person name="Philippov D.A."/>
            <person name="Hakobyan A."/>
            <person name="Rijpstra I.C."/>
            <person name="Sinninghe Damste J.S."/>
            <person name="Liesack W."/>
            <person name="Dedysh S.N."/>
        </authorList>
    </citation>
    <scope>NUCLEOTIDE SEQUENCE [LARGE SCALE GENOMIC DNA]</scope>
    <source>
        <strain evidence="8">PX52</strain>
    </source>
</reference>
<keyword evidence="4" id="KW-0862">Zinc</keyword>
<evidence type="ECO:0000256" key="2">
    <source>
        <dbReference type="ARBA" id="ARBA00022723"/>
    </source>
</evidence>
<dbReference type="InterPro" id="IPR037518">
    <property type="entry name" value="MPN"/>
</dbReference>
<keyword evidence="2" id="KW-0479">Metal-binding</keyword>
<dbReference type="PANTHER" id="PTHR34858:SF1">
    <property type="entry name" value="CYSO-CYSTEINE PEPTIDASE"/>
    <property type="match status" value="1"/>
</dbReference>
<organism evidence="7 8">
    <name type="scientific">Limnoglobus roseus</name>
    <dbReference type="NCBI Taxonomy" id="2598579"/>
    <lineage>
        <taxon>Bacteria</taxon>
        <taxon>Pseudomonadati</taxon>
        <taxon>Planctomycetota</taxon>
        <taxon>Planctomycetia</taxon>
        <taxon>Gemmatales</taxon>
        <taxon>Gemmataceae</taxon>
        <taxon>Limnoglobus</taxon>
    </lineage>
</organism>
<dbReference type="SMART" id="SM00232">
    <property type="entry name" value="JAB_MPN"/>
    <property type="match status" value="1"/>
</dbReference>
<dbReference type="PROSITE" id="PS50249">
    <property type="entry name" value="MPN"/>
    <property type="match status" value="1"/>
</dbReference>
<keyword evidence="5" id="KW-0482">Metalloprotease</keyword>
<name>A0A5C1AJY1_9BACT</name>
<protein>
    <submittedName>
        <fullName evidence="7">Mov34/MPN/PAD-1</fullName>
    </submittedName>
</protein>
<dbReference type="OrthoDB" id="9802958at2"/>
<dbReference type="KEGG" id="lrs:PX52LOC_06035"/>
<evidence type="ECO:0000313" key="8">
    <source>
        <dbReference type="Proteomes" id="UP000324974"/>
    </source>
</evidence>
<dbReference type="GO" id="GO:0008270">
    <property type="term" value="F:zinc ion binding"/>
    <property type="evidence" value="ECO:0007669"/>
    <property type="project" value="TreeGrafter"/>
</dbReference>
<dbReference type="InterPro" id="IPR028090">
    <property type="entry name" value="JAB_dom_prok"/>
</dbReference>
<dbReference type="PANTHER" id="PTHR34858">
    <property type="entry name" value="CYSO-CYSTEINE PEPTIDASE"/>
    <property type="match status" value="1"/>
</dbReference>